<evidence type="ECO:0000313" key="22">
    <source>
        <dbReference type="Proteomes" id="UP000887560"/>
    </source>
</evidence>
<dbReference type="SMART" id="SM00312">
    <property type="entry name" value="PX"/>
    <property type="match status" value="1"/>
</dbReference>
<dbReference type="GO" id="GO:0032456">
    <property type="term" value="P:endocytic recycling"/>
    <property type="evidence" value="ECO:0007669"/>
    <property type="project" value="TreeGrafter"/>
</dbReference>
<evidence type="ECO:0000256" key="7">
    <source>
        <dbReference type="ARBA" id="ARBA00020436"/>
    </source>
</evidence>
<evidence type="ECO:0000256" key="14">
    <source>
        <dbReference type="ARBA" id="ARBA00023034"/>
    </source>
</evidence>
<accession>A0A915NVQ2</accession>
<dbReference type="InterPro" id="IPR001683">
    <property type="entry name" value="PX_dom"/>
</dbReference>
<evidence type="ECO:0000256" key="20">
    <source>
        <dbReference type="SAM" id="Phobius"/>
    </source>
</evidence>
<dbReference type="GO" id="GO:0000139">
    <property type="term" value="C:Golgi membrane"/>
    <property type="evidence" value="ECO:0007669"/>
    <property type="project" value="UniProtKB-SubCell"/>
</dbReference>
<dbReference type="PANTHER" id="PTHR45963">
    <property type="entry name" value="RE52028P"/>
    <property type="match status" value="1"/>
</dbReference>
<sequence>MKSEKKSTSSANKKHPYSIPTNQIQNSTESQEYILPATSAAPLTSRKSSRLQQQQQKQMFNEAAVRNNFYVLEQSRTCQSAVSGIASGILGLTGIMGFVFYFVCVVIQALIWDYKAGFQWTSFFTKRSLLMTCSKCTQLENELEQKNAQIVHYEGKISVTVNAYKMLETQKQSLEVALGVLSEKMPDETNSEGNQGDSSIENSAETSSQLKEESDDKISSKAKSQLQSLRDAIATLTLINKEAKEEAQKRATKFEDQLNQQLQKTKSQNLRRLREQLAESQSELERAMTENGMILAEMQQQYGREKRRSENLENQITEMSQRLALKDDLLKRAEIQLKELPKLEQEIHVLRKRAELTPSVCVIRDELENVKANSEQEVATLRTRYAMQSAQMRERDSRIEQLEKRLHEISEKYAFAEHKSNGFVEKCAELEKELAMNLEKIRSLEDERRKQKLNYSLQAESESENVDKLIEHFNALFNQIRELRPDLNIAAVLPSEFSPTTHFNQQMAESPSLTNSEDHIITSDRLSPGLLGVNSPEISRNTSSVSLSAAGGVGYCDSCLASRRELNVFKSRIAQLQGKLGTLEINHEKTKREHESAADLLRERIIELETNQNKRYSQLTANAREKVAELEDELQKQRARMLEIVAEKDREIEFTKSSLAAFYSRNYGPYPPSGDLQHNLPMDPPQQSTRKYSVSSPLDSPGFSSTHQPQSYKKSFRITNQKQPPSSPLCKDAVAISDICRDFTEDNVGAVSSEVGSSFQSSLQNRRKSSRPVSFHFGGEGSLIAGAAARNIFYEQELCKREQEIGELRNVIRLLEMKVRDIEQAMLLKDVQYLQIIETLKEEIRILETNGRKHILKAIGAVLQLTPIEMGRVDQKFTITKLMSAAATQRLQAKRQTLDEAYAPPANFLEIEVVNPITHGVGKNRYTDYEVRLRTNLPVFKHKESSVRRRYSDFEWLRNELERDSKIIVPLLPGKALKRQLPFRNDDGIFDETFIEERRKGLEQFLNKVAGHPLAQNEKSLHIFLQMAELDK</sequence>
<keyword evidence="12" id="KW-0653">Protein transport</keyword>
<evidence type="ECO:0000256" key="16">
    <source>
        <dbReference type="ARBA" id="ARBA00023136"/>
    </source>
</evidence>
<dbReference type="InterPro" id="IPR036871">
    <property type="entry name" value="PX_dom_sf"/>
</dbReference>
<keyword evidence="15" id="KW-0446">Lipid-binding</keyword>
<protein>
    <recommendedName>
        <fullName evidence="7">Sorting nexin-3</fullName>
    </recommendedName>
</protein>
<dbReference type="GO" id="GO:0005789">
    <property type="term" value="C:endoplasmic reticulum membrane"/>
    <property type="evidence" value="ECO:0007669"/>
    <property type="project" value="UniProtKB-SubCell"/>
</dbReference>
<dbReference type="Proteomes" id="UP000887560">
    <property type="component" value="Unplaced"/>
</dbReference>
<keyword evidence="9" id="KW-0963">Cytoplasm</keyword>
<evidence type="ECO:0000256" key="6">
    <source>
        <dbReference type="ARBA" id="ARBA00010883"/>
    </source>
</evidence>
<evidence type="ECO:0000256" key="3">
    <source>
        <dbReference type="ARBA" id="ARBA00004477"/>
    </source>
</evidence>
<evidence type="ECO:0000256" key="10">
    <source>
        <dbReference type="ARBA" id="ARBA00022692"/>
    </source>
</evidence>
<evidence type="ECO:0000256" key="17">
    <source>
        <dbReference type="ARBA" id="ARBA00025533"/>
    </source>
</evidence>
<name>A0A915NVQ2_9BILA</name>
<keyword evidence="14" id="KW-0333">Golgi apparatus</keyword>
<dbReference type="GO" id="GO:0031901">
    <property type="term" value="C:early endosome membrane"/>
    <property type="evidence" value="ECO:0007669"/>
    <property type="project" value="TreeGrafter"/>
</dbReference>
<dbReference type="GO" id="GO:0032266">
    <property type="term" value="F:phosphatidylinositol-3-phosphate binding"/>
    <property type="evidence" value="ECO:0007669"/>
    <property type="project" value="TreeGrafter"/>
</dbReference>
<feature type="region of interest" description="Disordered" evidence="19">
    <location>
        <begin position="1"/>
        <end position="28"/>
    </location>
</feature>
<evidence type="ECO:0000256" key="11">
    <source>
        <dbReference type="ARBA" id="ARBA00022824"/>
    </source>
</evidence>
<evidence type="ECO:0000256" key="2">
    <source>
        <dbReference type="ARBA" id="ARBA00004255"/>
    </source>
</evidence>
<dbReference type="PANTHER" id="PTHR45963:SF2">
    <property type="entry name" value="RE52028P"/>
    <property type="match status" value="1"/>
</dbReference>
<dbReference type="Pfam" id="PF07019">
    <property type="entry name" value="EMC6"/>
    <property type="match status" value="1"/>
</dbReference>
<comment type="similarity">
    <text evidence="6">Belongs to the sorting nexin family.</text>
</comment>
<evidence type="ECO:0000256" key="19">
    <source>
        <dbReference type="SAM" id="MobiDB-lite"/>
    </source>
</evidence>
<organism evidence="22 23">
    <name type="scientific">Meloidogyne floridensis</name>
    <dbReference type="NCBI Taxonomy" id="298350"/>
    <lineage>
        <taxon>Eukaryota</taxon>
        <taxon>Metazoa</taxon>
        <taxon>Ecdysozoa</taxon>
        <taxon>Nematoda</taxon>
        <taxon>Chromadorea</taxon>
        <taxon>Rhabditida</taxon>
        <taxon>Tylenchina</taxon>
        <taxon>Tylenchomorpha</taxon>
        <taxon>Tylenchoidea</taxon>
        <taxon>Meloidogynidae</taxon>
        <taxon>Meloidogyninae</taxon>
        <taxon>Meloidogyne</taxon>
    </lineage>
</organism>
<evidence type="ECO:0000256" key="15">
    <source>
        <dbReference type="ARBA" id="ARBA00023121"/>
    </source>
</evidence>
<evidence type="ECO:0000256" key="18">
    <source>
        <dbReference type="SAM" id="Coils"/>
    </source>
</evidence>
<evidence type="ECO:0000256" key="1">
    <source>
        <dbReference type="ARBA" id="ARBA00004179"/>
    </source>
</evidence>
<feature type="region of interest" description="Disordered" evidence="19">
    <location>
        <begin position="185"/>
        <end position="223"/>
    </location>
</feature>
<comment type="subcellular location">
    <subcellularLocation>
        <location evidence="4">Cytoplasm</location>
    </subcellularLocation>
    <subcellularLocation>
        <location evidence="3">Endoplasmic reticulum membrane</location>
        <topology evidence="3">Multi-pass membrane protein</topology>
    </subcellularLocation>
    <subcellularLocation>
        <location evidence="2">Golgi apparatus membrane</location>
        <topology evidence="2">Peripheral membrane protein</topology>
        <orientation evidence="2">Cytoplasmic side</orientation>
    </subcellularLocation>
    <subcellularLocation>
        <location evidence="1">Prevacuolar compartment membrane</location>
        <topology evidence="1">Peripheral membrane protein</topology>
        <orientation evidence="1">Cytoplasmic side</orientation>
    </subcellularLocation>
</comment>
<feature type="domain" description="PX" evidence="21">
    <location>
        <begin position="907"/>
        <end position="1031"/>
    </location>
</feature>
<keyword evidence="18" id="KW-0175">Coiled coil</keyword>
<feature type="region of interest" description="Disordered" evidence="19">
    <location>
        <begin position="670"/>
        <end position="729"/>
    </location>
</feature>
<dbReference type="Gene3D" id="3.30.1520.10">
    <property type="entry name" value="Phox-like domain"/>
    <property type="match status" value="1"/>
</dbReference>
<feature type="compositionally biased region" description="Polar residues" evidence="19">
    <location>
        <begin position="685"/>
        <end position="724"/>
    </location>
</feature>
<evidence type="ECO:0000259" key="21">
    <source>
        <dbReference type="PROSITE" id="PS50195"/>
    </source>
</evidence>
<keyword evidence="13 20" id="KW-1133">Transmembrane helix</keyword>
<feature type="coiled-coil region" evidence="18">
    <location>
        <begin position="226"/>
        <end position="447"/>
    </location>
</feature>
<dbReference type="CDD" id="cd06894">
    <property type="entry name" value="PX_SNX3_like"/>
    <property type="match status" value="1"/>
</dbReference>
<dbReference type="WBParaSite" id="scf7180000421314.g6654">
    <property type="protein sequence ID" value="scf7180000421314.g6654"/>
    <property type="gene ID" value="scf7180000421314.g6654"/>
</dbReference>
<dbReference type="PROSITE" id="PS50195">
    <property type="entry name" value="PX"/>
    <property type="match status" value="1"/>
</dbReference>
<feature type="compositionally biased region" description="Polar residues" evidence="19">
    <location>
        <begin position="19"/>
        <end position="28"/>
    </location>
</feature>
<feature type="transmembrane region" description="Helical" evidence="20">
    <location>
        <begin position="89"/>
        <end position="112"/>
    </location>
</feature>
<dbReference type="Pfam" id="PF00787">
    <property type="entry name" value="PX"/>
    <property type="match status" value="1"/>
</dbReference>
<evidence type="ECO:0000256" key="13">
    <source>
        <dbReference type="ARBA" id="ARBA00022989"/>
    </source>
</evidence>
<keyword evidence="10 20" id="KW-0812">Transmembrane</keyword>
<dbReference type="AlphaFoldDB" id="A0A915NVQ2"/>
<dbReference type="InterPro" id="IPR051074">
    <property type="entry name" value="Sorting_Nexin"/>
</dbReference>
<evidence type="ECO:0000313" key="23">
    <source>
        <dbReference type="WBParaSite" id="scf7180000421314.g6654"/>
    </source>
</evidence>
<keyword evidence="8" id="KW-0813">Transport</keyword>
<feature type="coiled-coil region" evidence="18">
    <location>
        <begin position="573"/>
        <end position="647"/>
    </location>
</feature>
<keyword evidence="11" id="KW-0256">Endoplasmic reticulum</keyword>
<feature type="compositionally biased region" description="Basic and acidic residues" evidence="19">
    <location>
        <begin position="210"/>
        <end position="219"/>
    </location>
</feature>
<evidence type="ECO:0000256" key="12">
    <source>
        <dbReference type="ARBA" id="ARBA00022927"/>
    </source>
</evidence>
<evidence type="ECO:0000256" key="8">
    <source>
        <dbReference type="ARBA" id="ARBA00022448"/>
    </source>
</evidence>
<feature type="compositionally biased region" description="Polar residues" evidence="19">
    <location>
        <begin position="191"/>
        <end position="209"/>
    </location>
</feature>
<keyword evidence="22" id="KW-1185">Reference proteome</keyword>
<dbReference type="InterPro" id="IPR029008">
    <property type="entry name" value="EMC6-like"/>
</dbReference>
<dbReference type="GO" id="GO:0034499">
    <property type="term" value="P:late endosome to Golgi transport"/>
    <property type="evidence" value="ECO:0007669"/>
    <property type="project" value="TreeGrafter"/>
</dbReference>
<dbReference type="SUPFAM" id="SSF64268">
    <property type="entry name" value="PX domain"/>
    <property type="match status" value="1"/>
</dbReference>
<comment type="function">
    <text evidence="17">Required for retention of late Golgi membrane proteins. Component of the retrieval machinery that functions by direct interaction with the cytosolic tails of certain TGN membrane proteins during the sorting/budding process at the prevacuolar compartment. Binds phosphatidylinositol 3-phosphate (PtdIns(P3)).</text>
</comment>
<keyword evidence="16 20" id="KW-0472">Membrane</keyword>
<reference evidence="23" key="1">
    <citation type="submission" date="2022-11" db="UniProtKB">
        <authorList>
            <consortium name="WormBaseParasite"/>
        </authorList>
    </citation>
    <scope>IDENTIFICATION</scope>
</reference>
<comment type="similarity">
    <text evidence="5">Belongs to the EMC6 family.</text>
</comment>
<dbReference type="GO" id="GO:0030904">
    <property type="term" value="C:retromer complex"/>
    <property type="evidence" value="ECO:0007669"/>
    <property type="project" value="TreeGrafter"/>
</dbReference>
<proteinExistence type="inferred from homology"/>
<dbReference type="GO" id="GO:0015031">
    <property type="term" value="P:protein transport"/>
    <property type="evidence" value="ECO:0007669"/>
    <property type="project" value="UniProtKB-KW"/>
</dbReference>
<evidence type="ECO:0000256" key="4">
    <source>
        <dbReference type="ARBA" id="ARBA00004496"/>
    </source>
</evidence>
<evidence type="ECO:0000256" key="9">
    <source>
        <dbReference type="ARBA" id="ARBA00022490"/>
    </source>
</evidence>
<evidence type="ECO:0000256" key="5">
    <source>
        <dbReference type="ARBA" id="ARBA00009436"/>
    </source>
</evidence>